<dbReference type="EMBL" id="AY512921">
    <property type="protein sequence ID" value="AAR87792.1"/>
    <property type="molecule type" value="mRNA"/>
</dbReference>
<evidence type="ECO:0000313" key="1">
    <source>
        <dbReference type="EMBL" id="AAR87792.1"/>
    </source>
</evidence>
<sequence length="107" mass="11846">MHTELCTRSHVPNTSNATSVMTQLQVCSSTLRHTQASKSTDLVHMSRVTETSPIWTRTIKNVHSLSRALVAHAFNPSTWEAEAGRFLNSRPSWARSLQPVCGTPEST</sequence>
<protein>
    <submittedName>
        <fullName evidence="1">Uncharacterized protein</fullName>
    </submittedName>
</protein>
<proteinExistence type="evidence at transcript level"/>
<accession>Q6R5G1</accession>
<reference evidence="1" key="1">
    <citation type="journal article" date="2003" name="PLoS Biol.">
        <title>Transcriptome analysis of mouse stem cells and early embryos.</title>
        <authorList>
            <person name="Sharov A.A."/>
            <person name="Piao Y."/>
            <person name="Matoba R."/>
            <person name="Dudekula D.B."/>
            <person name="Qian Y."/>
            <person name="VanBuren V."/>
            <person name="Falco G."/>
            <person name="Martin P.R."/>
            <person name="Stagg C.A."/>
            <person name="Bassey U.C."/>
            <person name="Wang Y."/>
            <person name="Carter M.G."/>
            <person name="Hamatani T."/>
            <person name="Aiba K."/>
            <person name="Akutsu H."/>
            <person name="Sharova L."/>
            <person name="Tanaka T.S."/>
            <person name="Kimber W.L."/>
            <person name="Yoshikawa T."/>
            <person name="Jaradat S.A."/>
            <person name="Pantano S."/>
            <person name="Nagaraja R."/>
            <person name="Boheler K.R."/>
            <person name="Taub D."/>
            <person name="Hodes R.J."/>
            <person name="Longo D.L."/>
            <person name="Schlessinger D."/>
            <person name="Keller J."/>
            <person name="Klotz E."/>
            <person name="Kelsoe G."/>
            <person name="Umezawa A."/>
            <person name="Vescovi A.L."/>
            <person name="Rossant J."/>
            <person name="Kunath T."/>
            <person name="Hogan B.L.M."/>
            <person name="Curci A."/>
            <person name="D'Urso M."/>
            <person name="Kelso J."/>
            <person name="Hide W."/>
            <person name="Ko M.S.H."/>
        </authorList>
    </citation>
    <scope>NUCLEOTIDE SEQUENCE</scope>
    <source>
        <strain evidence="1">B5/EGFP transgenic ICR mice</strain>
    </source>
</reference>
<name>Q6R5G1_MOUSE</name>
<organism evidence="1">
    <name type="scientific">Mus musculus</name>
    <name type="common">Mouse</name>
    <dbReference type="NCBI Taxonomy" id="10090"/>
    <lineage>
        <taxon>Eukaryota</taxon>
        <taxon>Metazoa</taxon>
        <taxon>Chordata</taxon>
        <taxon>Craniata</taxon>
        <taxon>Vertebrata</taxon>
        <taxon>Euteleostomi</taxon>
        <taxon>Mammalia</taxon>
        <taxon>Eutheria</taxon>
        <taxon>Euarchontoglires</taxon>
        <taxon>Glires</taxon>
        <taxon>Rodentia</taxon>
        <taxon>Myomorpha</taxon>
        <taxon>Muroidea</taxon>
        <taxon>Muridae</taxon>
        <taxon>Murinae</taxon>
        <taxon>Mus</taxon>
        <taxon>Mus</taxon>
    </lineage>
</organism>
<dbReference type="AlphaFoldDB" id="Q6R5G1"/>